<dbReference type="Proteomes" id="UP001152797">
    <property type="component" value="Unassembled WGS sequence"/>
</dbReference>
<dbReference type="PANTHER" id="PTHR12271:SF40">
    <property type="entry name" value="POLY(A) RNA POLYMERASE GLD2"/>
    <property type="match status" value="1"/>
</dbReference>
<dbReference type="GO" id="GO:0031123">
    <property type="term" value="P:RNA 3'-end processing"/>
    <property type="evidence" value="ECO:0007669"/>
    <property type="project" value="TreeGrafter"/>
</dbReference>
<dbReference type="InterPro" id="IPR054708">
    <property type="entry name" value="MTPAP-like_central"/>
</dbReference>
<dbReference type="AlphaFoldDB" id="A0A9P1C4G5"/>
<keyword evidence="6" id="KW-1185">Reference proteome</keyword>
<dbReference type="SUPFAM" id="SSF52540">
    <property type="entry name" value="P-loop containing nucleoside triphosphate hydrolases"/>
    <property type="match status" value="1"/>
</dbReference>
<sequence length="701" mass="76779">MLQASASAGIRPLPPKCSTVNTPSIPTGLGLSASGRHQQSGHLKAAVGSAMLAAGYGVRQRRRTSASASLASASCLVGMRESSTGGRAGRVQRRGLQTGIVGLPNVGKSTLFNALCDTGEALQCCDGTFKVDLHGLLQSRKHVCAGSNPRTGLVRPLGAGATGSLEDHPDLKALNVLISDLLDIYVANGNKHVSYWRLEEDLRWDSDSYQCLRGHFTLPRLLACFSLFDHNFAGQQCALSKRNYAVWGAERVVKEKLKNWQTRIVSPLAEMEFEEPGDPPQEGRFLSFVDVMRHLRWTNDFAPHVGDMLEWAWQIPGLELGLRVSNCAFASREVRWEDKDRSEKGALRALAEHLETRPGSSEHIAALRNSVNWRDYGLGPLEKFVRKYTAWFQITGDRIALCHGKPFQGEQPIDSVKRQVKVNKDQEADSEVEDEASDVEREESKVVYRPPTPHRHEFSLRPEPELSRSACGAASSATAALQCVRRKGKPASETFVRVVQRVHGVGRVARRASPGGVGLVRVARLAYHELCQRQAQAAAGPELGLPPELVRPQPPALGAALEKQLGLEMQSFLQHCGPQSQDLERRCRICGEIQQALRETLESTWPNFSVSMFGTSASGLARRDSDLDLLLDLDGQGNRAVSRGELAALLSECLLPALEAAGARELQSIPNARRLGGKLCFLAMKRMTMVILTLKSGVFNF</sequence>
<dbReference type="Pfam" id="PF22600">
    <property type="entry name" value="MTPAP-like_central"/>
    <property type="match status" value="1"/>
</dbReference>
<evidence type="ECO:0000259" key="3">
    <source>
        <dbReference type="Pfam" id="PF22600"/>
    </source>
</evidence>
<feature type="compositionally biased region" description="Acidic residues" evidence="1">
    <location>
        <begin position="428"/>
        <end position="437"/>
    </location>
</feature>
<feature type="domain" description="Poly(A) RNA polymerase mitochondrial-like central palm" evidence="3">
    <location>
        <begin position="568"/>
        <end position="673"/>
    </location>
</feature>
<accession>A0A9P1C4G5</accession>
<dbReference type="EMBL" id="CAMXCT030000926">
    <property type="protein sequence ID" value="CAL4772168.1"/>
    <property type="molecule type" value="Genomic_DNA"/>
</dbReference>
<reference evidence="5 6" key="2">
    <citation type="submission" date="2024-05" db="EMBL/GenBank/DDBJ databases">
        <authorList>
            <person name="Chen Y."/>
            <person name="Shah S."/>
            <person name="Dougan E. K."/>
            <person name="Thang M."/>
            <person name="Chan C."/>
        </authorList>
    </citation>
    <scope>NUCLEOTIDE SEQUENCE [LARGE SCALE GENOMIC DNA]</scope>
</reference>
<evidence type="ECO:0000313" key="6">
    <source>
        <dbReference type="Proteomes" id="UP001152797"/>
    </source>
</evidence>
<dbReference type="GO" id="GO:0005525">
    <property type="term" value="F:GTP binding"/>
    <property type="evidence" value="ECO:0007669"/>
    <property type="project" value="InterPro"/>
</dbReference>
<protein>
    <submittedName>
        <fullName evidence="4">Uncharacterized protein</fullName>
    </submittedName>
</protein>
<dbReference type="SUPFAM" id="SSF81301">
    <property type="entry name" value="Nucleotidyltransferase"/>
    <property type="match status" value="1"/>
</dbReference>
<dbReference type="InterPro" id="IPR043519">
    <property type="entry name" value="NT_sf"/>
</dbReference>
<proteinExistence type="predicted"/>
<feature type="region of interest" description="Disordered" evidence="1">
    <location>
        <begin position="421"/>
        <end position="445"/>
    </location>
</feature>
<dbReference type="OrthoDB" id="188276at2759"/>
<name>A0A9P1C4G5_9DINO</name>
<evidence type="ECO:0000256" key="1">
    <source>
        <dbReference type="SAM" id="MobiDB-lite"/>
    </source>
</evidence>
<evidence type="ECO:0000313" key="4">
    <source>
        <dbReference type="EMBL" id="CAI3984856.1"/>
    </source>
</evidence>
<dbReference type="GO" id="GO:0016779">
    <property type="term" value="F:nucleotidyltransferase activity"/>
    <property type="evidence" value="ECO:0007669"/>
    <property type="project" value="TreeGrafter"/>
</dbReference>
<feature type="domain" description="G" evidence="2">
    <location>
        <begin position="98"/>
        <end position="118"/>
    </location>
</feature>
<gene>
    <name evidence="4" type="ORF">C1SCF055_LOCUS12360</name>
</gene>
<organism evidence="4">
    <name type="scientific">Cladocopium goreaui</name>
    <dbReference type="NCBI Taxonomy" id="2562237"/>
    <lineage>
        <taxon>Eukaryota</taxon>
        <taxon>Sar</taxon>
        <taxon>Alveolata</taxon>
        <taxon>Dinophyceae</taxon>
        <taxon>Suessiales</taxon>
        <taxon>Symbiodiniaceae</taxon>
        <taxon>Cladocopium</taxon>
    </lineage>
</organism>
<dbReference type="PANTHER" id="PTHR12271">
    <property type="entry name" value="POLY A POLYMERASE CID PAP -RELATED"/>
    <property type="match status" value="1"/>
</dbReference>
<dbReference type="Pfam" id="PF01926">
    <property type="entry name" value="MMR_HSR1"/>
    <property type="match status" value="1"/>
</dbReference>
<dbReference type="Gene3D" id="3.30.460.10">
    <property type="entry name" value="Beta Polymerase, domain 2"/>
    <property type="match status" value="1"/>
</dbReference>
<reference evidence="4" key="1">
    <citation type="submission" date="2022-10" db="EMBL/GenBank/DDBJ databases">
        <authorList>
            <person name="Chen Y."/>
            <person name="Dougan E. K."/>
            <person name="Chan C."/>
            <person name="Rhodes N."/>
            <person name="Thang M."/>
        </authorList>
    </citation>
    <scope>NUCLEOTIDE SEQUENCE</scope>
</reference>
<dbReference type="InterPro" id="IPR006073">
    <property type="entry name" value="GTP-bd"/>
</dbReference>
<dbReference type="EMBL" id="CAMXCT020000926">
    <property type="protein sequence ID" value="CAL1138231.1"/>
    <property type="molecule type" value="Genomic_DNA"/>
</dbReference>
<comment type="caution">
    <text evidence="4">The sequence shown here is derived from an EMBL/GenBank/DDBJ whole genome shotgun (WGS) entry which is preliminary data.</text>
</comment>
<dbReference type="EMBL" id="CAMXCT010000926">
    <property type="protein sequence ID" value="CAI3984856.1"/>
    <property type="molecule type" value="Genomic_DNA"/>
</dbReference>
<evidence type="ECO:0000259" key="2">
    <source>
        <dbReference type="Pfam" id="PF01926"/>
    </source>
</evidence>
<dbReference type="Gene3D" id="3.40.50.300">
    <property type="entry name" value="P-loop containing nucleotide triphosphate hydrolases"/>
    <property type="match status" value="1"/>
</dbReference>
<evidence type="ECO:0000313" key="5">
    <source>
        <dbReference type="EMBL" id="CAL4772168.1"/>
    </source>
</evidence>
<dbReference type="InterPro" id="IPR027417">
    <property type="entry name" value="P-loop_NTPase"/>
</dbReference>